<feature type="coiled-coil region" evidence="1">
    <location>
        <begin position="66"/>
        <end position="100"/>
    </location>
</feature>
<feature type="coiled-coil region" evidence="1">
    <location>
        <begin position="125"/>
        <end position="280"/>
    </location>
</feature>
<keyword evidence="1" id="KW-0175">Coiled coil</keyword>
<evidence type="ECO:0000313" key="2">
    <source>
        <dbReference type="EMBL" id="SFV64220.1"/>
    </source>
</evidence>
<protein>
    <submittedName>
        <fullName evidence="2">Chromosome partition protein smc</fullName>
    </submittedName>
</protein>
<reference evidence="2" key="1">
    <citation type="submission" date="2016-10" db="EMBL/GenBank/DDBJ databases">
        <authorList>
            <person name="de Groot N.N."/>
        </authorList>
    </citation>
    <scope>NUCLEOTIDE SEQUENCE</scope>
</reference>
<dbReference type="AlphaFoldDB" id="A0A1W1CED4"/>
<name>A0A1W1CED4_9ZZZZ</name>
<evidence type="ECO:0000256" key="1">
    <source>
        <dbReference type="SAM" id="Coils"/>
    </source>
</evidence>
<dbReference type="EMBL" id="FPHE01000130">
    <property type="protein sequence ID" value="SFV64220.1"/>
    <property type="molecule type" value="Genomic_DNA"/>
</dbReference>
<gene>
    <name evidence="2" type="ORF">MNB_SV-12-1441</name>
</gene>
<proteinExistence type="predicted"/>
<organism evidence="2">
    <name type="scientific">hydrothermal vent metagenome</name>
    <dbReference type="NCBI Taxonomy" id="652676"/>
    <lineage>
        <taxon>unclassified sequences</taxon>
        <taxon>metagenomes</taxon>
        <taxon>ecological metagenomes</taxon>
    </lineage>
</organism>
<sequence length="313" mass="36656">MLNLEIELIALLLLTALVGLLMGRFLCKSGESEEREQKKKVIHAFNTSENELEISREKVKEQFLMISELEDTIARREQKINNVEIKLSSSEKQRIKLLEELKILEKYKPRFESLSNESKIQTTIIEKLKSEKIAKQEEIDKSKILTSKLKATIANLKKEKKELEEDKDTLQNRIKSDNNNYMKQEENINKKYIVAIQAKDDAYAKLEKKYKEIIQKKDENYETLELQKSKEYQELKDELESIENEYEEFKINYTLDSDRLEALEKENKKIYNTLDAIAHERDDLLGRLRAISSVVGAVGIDNSSESRQFLLEN</sequence>
<accession>A0A1W1CED4</accession>